<dbReference type="EMBL" id="MFLA01000026">
    <property type="protein sequence ID" value="OGG58816.1"/>
    <property type="molecule type" value="Genomic_DNA"/>
</dbReference>
<feature type="transmembrane region" description="Helical" evidence="2">
    <location>
        <begin position="5"/>
        <end position="22"/>
    </location>
</feature>
<evidence type="ECO:0000256" key="1">
    <source>
        <dbReference type="SAM" id="MobiDB-lite"/>
    </source>
</evidence>
<reference evidence="3 4" key="1">
    <citation type="journal article" date="2016" name="Nat. Commun.">
        <title>Thousands of microbial genomes shed light on interconnected biogeochemical processes in an aquifer system.</title>
        <authorList>
            <person name="Anantharaman K."/>
            <person name="Brown C.T."/>
            <person name="Hug L.A."/>
            <person name="Sharon I."/>
            <person name="Castelle C.J."/>
            <person name="Probst A.J."/>
            <person name="Thomas B.C."/>
            <person name="Singh A."/>
            <person name="Wilkins M.J."/>
            <person name="Karaoz U."/>
            <person name="Brodie E.L."/>
            <person name="Williams K.H."/>
            <person name="Hubbard S.S."/>
            <person name="Banfield J.F."/>
        </authorList>
    </citation>
    <scope>NUCLEOTIDE SEQUENCE [LARGE SCALE GENOMIC DNA]</scope>
</reference>
<sequence>MTIDGLIMFAGAFVAILPFLGFPIGWDSVLMVAAGIIVIALGIIVRRRGLGRKAPQNRSSSTYVESTPQTLDAHEAA</sequence>
<dbReference type="Proteomes" id="UP000176377">
    <property type="component" value="Unassembled WGS sequence"/>
</dbReference>
<keyword evidence="2" id="KW-0472">Membrane</keyword>
<keyword evidence="2" id="KW-1133">Transmembrane helix</keyword>
<proteinExistence type="predicted"/>
<feature type="compositionally biased region" description="Polar residues" evidence="1">
    <location>
        <begin position="56"/>
        <end position="70"/>
    </location>
</feature>
<gene>
    <name evidence="3" type="ORF">A2765_00345</name>
</gene>
<protein>
    <submittedName>
        <fullName evidence="3">Uncharacterized protein</fullName>
    </submittedName>
</protein>
<organism evidence="3 4">
    <name type="scientific">Candidatus Kaiserbacteria bacterium RIFCSPHIGHO2_01_FULL_56_24</name>
    <dbReference type="NCBI Taxonomy" id="1798487"/>
    <lineage>
        <taxon>Bacteria</taxon>
        <taxon>Candidatus Kaiseribacteriota</taxon>
    </lineage>
</organism>
<comment type="caution">
    <text evidence="3">The sequence shown here is derived from an EMBL/GenBank/DDBJ whole genome shotgun (WGS) entry which is preliminary data.</text>
</comment>
<accession>A0A1F6DBM3</accession>
<feature type="region of interest" description="Disordered" evidence="1">
    <location>
        <begin position="51"/>
        <end position="77"/>
    </location>
</feature>
<name>A0A1F6DBM3_9BACT</name>
<evidence type="ECO:0000313" key="4">
    <source>
        <dbReference type="Proteomes" id="UP000176377"/>
    </source>
</evidence>
<evidence type="ECO:0000313" key="3">
    <source>
        <dbReference type="EMBL" id="OGG58816.1"/>
    </source>
</evidence>
<evidence type="ECO:0000256" key="2">
    <source>
        <dbReference type="SAM" id="Phobius"/>
    </source>
</evidence>
<dbReference type="AlphaFoldDB" id="A0A1F6DBM3"/>
<feature type="transmembrane region" description="Helical" evidence="2">
    <location>
        <begin position="28"/>
        <end position="45"/>
    </location>
</feature>
<keyword evidence="2" id="KW-0812">Transmembrane</keyword>